<accession>A0A897N4I3</accession>
<dbReference type="Proteomes" id="UP000663525">
    <property type="component" value="Chromosome"/>
</dbReference>
<feature type="region of interest" description="Disordered" evidence="1">
    <location>
        <begin position="1"/>
        <end position="40"/>
    </location>
</feature>
<dbReference type="AlphaFoldDB" id="A0A897N4I3"/>
<dbReference type="EMBL" id="CP064787">
    <property type="protein sequence ID" value="QSG07391.1"/>
    <property type="molecule type" value="Genomic_DNA"/>
</dbReference>
<evidence type="ECO:0000313" key="3">
    <source>
        <dbReference type="Proteomes" id="UP000663525"/>
    </source>
</evidence>
<evidence type="ECO:0000256" key="1">
    <source>
        <dbReference type="SAM" id="MobiDB-lite"/>
    </source>
</evidence>
<protein>
    <submittedName>
        <fullName evidence="2">Uncharacterized protein</fullName>
    </submittedName>
</protein>
<organism evidence="2 3">
    <name type="scientific">Halapricum desulfuricans</name>
    <dbReference type="NCBI Taxonomy" id="2841257"/>
    <lineage>
        <taxon>Archaea</taxon>
        <taxon>Methanobacteriati</taxon>
        <taxon>Methanobacteriota</taxon>
        <taxon>Stenosarchaea group</taxon>
        <taxon>Halobacteria</taxon>
        <taxon>Halobacteriales</taxon>
        <taxon>Haloarculaceae</taxon>
        <taxon>Halapricum</taxon>
    </lineage>
</organism>
<evidence type="ECO:0000313" key="2">
    <source>
        <dbReference type="EMBL" id="QSG07391.1"/>
    </source>
</evidence>
<gene>
    <name evidence="2" type="ORF">HSR121_3082</name>
</gene>
<name>A0A897N4I3_9EURY</name>
<proteinExistence type="predicted"/>
<sequence length="40" mass="4253">MYRFTGTIARGSAVDPEGTHNGHSDTVGDDEAIGSWAFPE</sequence>
<reference evidence="2" key="1">
    <citation type="submission" date="2020-11" db="EMBL/GenBank/DDBJ databases">
        <title>Carbohydrate-dependent, anaerobic sulfur respiration: A novel catabolism in halophilic archaea.</title>
        <authorList>
            <person name="Sorokin D.Y."/>
            <person name="Messina E."/>
            <person name="Smedile F."/>
            <person name="La Cono V."/>
            <person name="Hallsworth J.E."/>
            <person name="Yakimov M.M."/>
        </authorList>
    </citation>
    <scope>NUCLEOTIDE SEQUENCE</scope>
    <source>
        <strain evidence="2">HSR12-1</strain>
    </source>
</reference>